<keyword evidence="22" id="KW-0539">Nucleus</keyword>
<keyword evidence="7" id="KW-0963">Cytoplasm</keyword>
<dbReference type="GO" id="GO:0005634">
    <property type="term" value="C:nucleus"/>
    <property type="evidence" value="ECO:0007669"/>
    <property type="project" value="UniProtKB-SubCell"/>
</dbReference>
<dbReference type="GO" id="GO:0005737">
    <property type="term" value="C:cytoplasm"/>
    <property type="evidence" value="ECO:0007669"/>
    <property type="project" value="TreeGrafter"/>
</dbReference>
<evidence type="ECO:0000256" key="22">
    <source>
        <dbReference type="ARBA" id="ARBA00023242"/>
    </source>
</evidence>
<keyword evidence="12 25" id="KW-0547">Nucleotide-binding</keyword>
<dbReference type="GO" id="GO:1901888">
    <property type="term" value="P:regulation of cell junction assembly"/>
    <property type="evidence" value="ECO:0007669"/>
    <property type="project" value="TreeGrafter"/>
</dbReference>
<evidence type="ECO:0000256" key="9">
    <source>
        <dbReference type="ARBA" id="ARBA00022553"/>
    </source>
</evidence>
<evidence type="ECO:0000256" key="30">
    <source>
        <dbReference type="SAM" id="Coils"/>
    </source>
</evidence>
<dbReference type="Gene3D" id="3.30.200.20">
    <property type="entry name" value="Phosphorylase Kinase, domain 1"/>
    <property type="match status" value="1"/>
</dbReference>
<evidence type="ECO:0000313" key="38">
    <source>
        <dbReference type="Proteomes" id="UP000472277"/>
    </source>
</evidence>
<comment type="cofactor">
    <cofactor evidence="1 25">
        <name>Mg(2+)</name>
        <dbReference type="ChEBI" id="CHEBI:18420"/>
    </cofactor>
</comment>
<dbReference type="InterPro" id="IPR001849">
    <property type="entry name" value="PH_domain"/>
</dbReference>
<feature type="domain" description="RhoBD" evidence="36">
    <location>
        <begin position="946"/>
        <end position="1014"/>
    </location>
</feature>
<keyword evidence="9" id="KW-0597">Phosphoprotein</keyword>
<dbReference type="InterPro" id="IPR011009">
    <property type="entry name" value="Kinase-like_dom_sf"/>
</dbReference>
<evidence type="ECO:0000256" key="10">
    <source>
        <dbReference type="ARBA" id="ARBA00022679"/>
    </source>
</evidence>
<dbReference type="InterPro" id="IPR050839">
    <property type="entry name" value="Rho-assoc_Ser/Thr_Kinase"/>
</dbReference>
<dbReference type="SMART" id="SM00220">
    <property type="entry name" value="S_TKc"/>
    <property type="match status" value="1"/>
</dbReference>
<dbReference type="PROSITE" id="PS00107">
    <property type="entry name" value="PROTEIN_KINASE_ATP"/>
    <property type="match status" value="1"/>
</dbReference>
<keyword evidence="15" id="KW-0862">Zinc</keyword>
<keyword evidence="8 25" id="KW-0723">Serine/threonine-protein kinase</keyword>
<feature type="coiled-coil region" evidence="30">
    <location>
        <begin position="1027"/>
        <end position="1072"/>
    </location>
</feature>
<dbReference type="GO" id="GO:0032956">
    <property type="term" value="P:regulation of actin cytoskeleton organization"/>
    <property type="evidence" value="ECO:0007669"/>
    <property type="project" value="InterPro"/>
</dbReference>
<dbReference type="GO" id="GO:0007266">
    <property type="term" value="P:Rho protein signal transduction"/>
    <property type="evidence" value="ECO:0007669"/>
    <property type="project" value="UniProtKB-UniRule"/>
</dbReference>
<evidence type="ECO:0000256" key="1">
    <source>
        <dbReference type="ARBA" id="ARBA00001946"/>
    </source>
</evidence>
<dbReference type="Proteomes" id="UP000472277">
    <property type="component" value="Chromosome 33"/>
</dbReference>
<feature type="domain" description="Phorbol-ester/DAG-type" evidence="34">
    <location>
        <begin position="1232"/>
        <end position="1287"/>
    </location>
</feature>
<dbReference type="SMART" id="SM00233">
    <property type="entry name" value="PH"/>
    <property type="match status" value="1"/>
</dbReference>
<dbReference type="PROSITE" id="PS51859">
    <property type="entry name" value="RHO_BD"/>
    <property type="match status" value="1"/>
</dbReference>
<dbReference type="FunFam" id="1.20.5.340:FF:000016">
    <property type="entry name" value="Rho-associated protein kinase 2"/>
    <property type="match status" value="1"/>
</dbReference>
<evidence type="ECO:0000256" key="24">
    <source>
        <dbReference type="ARBA" id="ARBA00048679"/>
    </source>
</evidence>
<dbReference type="FunFam" id="2.30.29.30:FF:000033">
    <property type="entry name" value="Rho-associated protein kinase 2"/>
    <property type="match status" value="1"/>
</dbReference>
<reference evidence="37" key="2">
    <citation type="submission" date="2025-09" db="UniProtKB">
        <authorList>
            <consortium name="Ensembl"/>
        </authorList>
    </citation>
    <scope>IDENTIFICATION</scope>
</reference>
<dbReference type="InterPro" id="IPR038717">
    <property type="entry name" value="Tc1-like_DDE_dom"/>
</dbReference>
<dbReference type="InterPro" id="IPR008271">
    <property type="entry name" value="Ser/Thr_kinase_AS"/>
</dbReference>
<dbReference type="Gene3D" id="1.20.5.340">
    <property type="match status" value="1"/>
</dbReference>
<evidence type="ECO:0000256" key="28">
    <source>
        <dbReference type="PROSITE-ProRule" id="PRU01206"/>
    </source>
</evidence>
<dbReference type="FunFam" id="3.30.60.20:FF:000036">
    <property type="entry name" value="Rho-associated protein kinase 1"/>
    <property type="match status" value="1"/>
</dbReference>
<evidence type="ECO:0000313" key="37">
    <source>
        <dbReference type="Ensembl" id="ENSSTUP00000078467.1"/>
    </source>
</evidence>
<evidence type="ECO:0000259" key="33">
    <source>
        <dbReference type="PROSITE" id="PS50011"/>
    </source>
</evidence>
<dbReference type="PROSITE" id="PS51285">
    <property type="entry name" value="AGC_KINASE_CTER"/>
    <property type="match status" value="1"/>
</dbReference>
<dbReference type="Gene3D" id="1.20.5.730">
    <property type="entry name" value="Single helix bin"/>
    <property type="match status" value="1"/>
</dbReference>
<evidence type="ECO:0000256" key="20">
    <source>
        <dbReference type="ARBA" id="ARBA00023136"/>
    </source>
</evidence>
<evidence type="ECO:0000259" key="35">
    <source>
        <dbReference type="PROSITE" id="PS51285"/>
    </source>
</evidence>
<dbReference type="GO" id="GO:0031032">
    <property type="term" value="P:actomyosin structure organization"/>
    <property type="evidence" value="ECO:0007669"/>
    <property type="project" value="TreeGrafter"/>
</dbReference>
<dbReference type="InterPro" id="IPR037311">
    <property type="entry name" value="ROCK2_HR1"/>
</dbReference>
<keyword evidence="38" id="KW-1185">Reference proteome</keyword>
<evidence type="ECO:0000256" key="25">
    <source>
        <dbReference type="PIRNR" id="PIRNR037568"/>
    </source>
</evidence>
<feature type="domain" description="PH" evidence="32">
    <location>
        <begin position="1121"/>
        <end position="1321"/>
    </location>
</feature>
<dbReference type="InterPro" id="IPR046349">
    <property type="entry name" value="C1-like_sf"/>
</dbReference>
<dbReference type="FunFam" id="1.20.5.730:FF:000001">
    <property type="entry name" value="rho-associated protein kinase 2"/>
    <property type="match status" value="1"/>
</dbReference>
<dbReference type="SUPFAM" id="SSF56112">
    <property type="entry name" value="Protein kinase-like (PK-like)"/>
    <property type="match status" value="1"/>
</dbReference>
<evidence type="ECO:0000256" key="19">
    <source>
        <dbReference type="ARBA" id="ARBA00023108"/>
    </source>
</evidence>
<dbReference type="SMART" id="SM00109">
    <property type="entry name" value="C1"/>
    <property type="match status" value="1"/>
</dbReference>
<comment type="catalytic activity">
    <reaction evidence="24 25">
        <text>L-seryl-[protein] + ATP = O-phospho-L-seryl-[protein] + ADP + H(+)</text>
        <dbReference type="Rhea" id="RHEA:17989"/>
        <dbReference type="Rhea" id="RHEA-COMP:9863"/>
        <dbReference type="Rhea" id="RHEA-COMP:11604"/>
        <dbReference type="ChEBI" id="CHEBI:15378"/>
        <dbReference type="ChEBI" id="CHEBI:29999"/>
        <dbReference type="ChEBI" id="CHEBI:30616"/>
        <dbReference type="ChEBI" id="CHEBI:83421"/>
        <dbReference type="ChEBI" id="CHEBI:456216"/>
        <dbReference type="EC" id="2.7.11.1"/>
    </reaction>
</comment>
<evidence type="ECO:0000256" key="15">
    <source>
        <dbReference type="ARBA" id="ARBA00022833"/>
    </source>
</evidence>
<dbReference type="InterPro" id="IPR057529">
    <property type="entry name" value="MRCK/ROCK_PH"/>
</dbReference>
<dbReference type="InterPro" id="IPR000961">
    <property type="entry name" value="AGC-kinase_C"/>
</dbReference>
<dbReference type="EC" id="2.7.11.1" evidence="25"/>
<evidence type="ECO:0000256" key="23">
    <source>
        <dbReference type="ARBA" id="ARBA00047899"/>
    </source>
</evidence>
<evidence type="ECO:0000259" key="32">
    <source>
        <dbReference type="PROSITE" id="PS50003"/>
    </source>
</evidence>
<dbReference type="GO" id="GO:0005524">
    <property type="term" value="F:ATP binding"/>
    <property type="evidence" value="ECO:0007669"/>
    <property type="project" value="UniProtKB-UniRule"/>
</dbReference>
<dbReference type="FunFam" id="1.10.510.10:FF:000047">
    <property type="entry name" value="Rho-associated protein kinase 1"/>
    <property type="match status" value="1"/>
</dbReference>
<dbReference type="PROSITE" id="PS00108">
    <property type="entry name" value="PROTEIN_KINASE_ST"/>
    <property type="match status" value="1"/>
</dbReference>
<dbReference type="GO" id="GO:0030866">
    <property type="term" value="P:cortical actin cytoskeleton organization"/>
    <property type="evidence" value="ECO:0007669"/>
    <property type="project" value="TreeGrafter"/>
</dbReference>
<dbReference type="GO" id="GO:0000281">
    <property type="term" value="P:mitotic cytokinesis"/>
    <property type="evidence" value="ECO:0007669"/>
    <property type="project" value="TreeGrafter"/>
</dbReference>
<feature type="coiled-coil region" evidence="30">
    <location>
        <begin position="428"/>
        <end position="552"/>
    </location>
</feature>
<keyword evidence="13" id="KW-0863">Zinc-finger</keyword>
<evidence type="ECO:0000256" key="26">
    <source>
        <dbReference type="PIRSR" id="PIRSR037568-1"/>
    </source>
</evidence>
<evidence type="ECO:0000256" key="12">
    <source>
        <dbReference type="ARBA" id="ARBA00022741"/>
    </source>
</evidence>
<comment type="subunit">
    <text evidence="25">Homodimer.</text>
</comment>
<keyword evidence="16 25" id="KW-0067">ATP-binding</keyword>
<dbReference type="CDD" id="cd11638">
    <property type="entry name" value="HR1_ROCK2"/>
    <property type="match status" value="1"/>
</dbReference>
<dbReference type="PANTHER" id="PTHR22988">
    <property type="entry name" value="MYOTONIC DYSTROPHY S/T KINASE-RELATED"/>
    <property type="match status" value="1"/>
</dbReference>
<dbReference type="GO" id="GO:0010825">
    <property type="term" value="P:positive regulation of centrosome duplication"/>
    <property type="evidence" value="ECO:0007669"/>
    <property type="project" value="InterPro"/>
</dbReference>
<dbReference type="PROSITE" id="PS50011">
    <property type="entry name" value="PROTEIN_KINASE_DOM"/>
    <property type="match status" value="1"/>
</dbReference>
<evidence type="ECO:0000256" key="8">
    <source>
        <dbReference type="ARBA" id="ARBA00022527"/>
    </source>
</evidence>
<evidence type="ECO:0000256" key="16">
    <source>
        <dbReference type="ARBA" id="ARBA00022840"/>
    </source>
</evidence>
<dbReference type="InterPro" id="IPR000719">
    <property type="entry name" value="Prot_kinase_dom"/>
</dbReference>
<keyword evidence="21 25" id="KW-0206">Cytoskeleton</keyword>
<keyword evidence="14 25" id="KW-0418">Kinase</keyword>
<dbReference type="GO" id="GO:0048511">
    <property type="term" value="P:rhythmic process"/>
    <property type="evidence" value="ECO:0007669"/>
    <property type="project" value="UniProtKB-KW"/>
</dbReference>
<dbReference type="InterPro" id="IPR011993">
    <property type="entry name" value="PH-like_dom_sf"/>
</dbReference>
<evidence type="ECO:0000256" key="7">
    <source>
        <dbReference type="ARBA" id="ARBA00022490"/>
    </source>
</evidence>
<dbReference type="SUPFAM" id="SSF50729">
    <property type="entry name" value="PH domain-like"/>
    <property type="match status" value="1"/>
</dbReference>
<evidence type="ECO:0000256" key="13">
    <source>
        <dbReference type="ARBA" id="ARBA00022771"/>
    </source>
</evidence>
<dbReference type="PROSITE" id="PS50081">
    <property type="entry name" value="ZF_DAG_PE_2"/>
    <property type="match status" value="1"/>
</dbReference>
<proteinExistence type="inferred from homology"/>
<evidence type="ECO:0000256" key="4">
    <source>
        <dbReference type="ARBA" id="ARBA00004245"/>
    </source>
</evidence>
<keyword evidence="11 25" id="KW-0479">Metal-binding</keyword>
<evidence type="ECO:0000256" key="21">
    <source>
        <dbReference type="ARBA" id="ARBA00023212"/>
    </source>
</evidence>
<evidence type="ECO:0000256" key="6">
    <source>
        <dbReference type="ARBA" id="ARBA00022475"/>
    </source>
</evidence>
<keyword evidence="10 25" id="KW-0808">Transferase</keyword>
<dbReference type="InterPro" id="IPR002219">
    <property type="entry name" value="PKC_DAG/PE"/>
</dbReference>
<evidence type="ECO:0000256" key="14">
    <source>
        <dbReference type="ARBA" id="ARBA00022777"/>
    </source>
</evidence>
<dbReference type="SUPFAM" id="SSF57889">
    <property type="entry name" value="Cysteine-rich domain"/>
    <property type="match status" value="1"/>
</dbReference>
<evidence type="ECO:0000256" key="2">
    <source>
        <dbReference type="ARBA" id="ARBA00004123"/>
    </source>
</evidence>
<dbReference type="GO" id="GO:0031267">
    <property type="term" value="F:small GTPase binding"/>
    <property type="evidence" value="ECO:0007669"/>
    <property type="project" value="InterPro"/>
</dbReference>
<feature type="domain" description="AGC-kinase C-terminal" evidence="35">
    <location>
        <begin position="355"/>
        <end position="425"/>
    </location>
</feature>
<comment type="function">
    <text evidence="25">Protein kinase which is a key regulator of actin cytoskeleton and cell polarity.</text>
</comment>
<dbReference type="GO" id="GO:0048598">
    <property type="term" value="P:embryonic morphogenesis"/>
    <property type="evidence" value="ECO:0007669"/>
    <property type="project" value="TreeGrafter"/>
</dbReference>
<dbReference type="CDD" id="cd22250">
    <property type="entry name" value="ROCK_SBD"/>
    <property type="match status" value="1"/>
</dbReference>
<comment type="catalytic activity">
    <reaction evidence="23 25">
        <text>L-threonyl-[protein] + ATP = O-phospho-L-threonyl-[protein] + ADP + H(+)</text>
        <dbReference type="Rhea" id="RHEA:46608"/>
        <dbReference type="Rhea" id="RHEA-COMP:11060"/>
        <dbReference type="Rhea" id="RHEA-COMP:11605"/>
        <dbReference type="ChEBI" id="CHEBI:15378"/>
        <dbReference type="ChEBI" id="CHEBI:30013"/>
        <dbReference type="ChEBI" id="CHEBI:30616"/>
        <dbReference type="ChEBI" id="CHEBI:61977"/>
        <dbReference type="ChEBI" id="CHEBI:456216"/>
        <dbReference type="EC" id="2.7.11.1"/>
    </reaction>
</comment>
<accession>A0A674C4E4</accession>
<keyword evidence="6" id="KW-1003">Cell membrane</keyword>
<dbReference type="Gene3D" id="2.30.29.30">
    <property type="entry name" value="Pleckstrin-homology domain (PH domain)/Phosphotyrosine-binding domain (PTB)"/>
    <property type="match status" value="2"/>
</dbReference>
<dbReference type="SUPFAM" id="SSF103652">
    <property type="entry name" value="G protein-binding domain"/>
    <property type="match status" value="1"/>
</dbReference>
<feature type="compositionally biased region" description="Polar residues" evidence="31">
    <location>
        <begin position="1334"/>
        <end position="1360"/>
    </location>
</feature>
<dbReference type="InterPro" id="IPR020684">
    <property type="entry name" value="ROCK1/ROCK2"/>
</dbReference>
<dbReference type="SMART" id="SM00133">
    <property type="entry name" value="S_TK_X"/>
    <property type="match status" value="1"/>
</dbReference>
<feature type="binding site" evidence="27 29">
    <location>
        <position position="138"/>
    </location>
    <ligand>
        <name>ATP</name>
        <dbReference type="ChEBI" id="CHEBI:30616"/>
    </ligand>
</feature>
<dbReference type="InterPro" id="IPR017892">
    <property type="entry name" value="Pkinase_C"/>
</dbReference>
<evidence type="ECO:0000259" key="36">
    <source>
        <dbReference type="PROSITE" id="PS51859"/>
    </source>
</evidence>
<evidence type="ECO:0000256" key="17">
    <source>
        <dbReference type="ARBA" id="ARBA00022842"/>
    </source>
</evidence>
<dbReference type="GO" id="GO:0005813">
    <property type="term" value="C:centrosome"/>
    <property type="evidence" value="ECO:0007669"/>
    <property type="project" value="TreeGrafter"/>
</dbReference>
<dbReference type="Ensembl" id="ENSSTUT00000083572.1">
    <property type="protein sequence ID" value="ENSSTUP00000078467.1"/>
    <property type="gene ID" value="ENSSTUG00000029880.1"/>
</dbReference>
<evidence type="ECO:0000256" key="29">
    <source>
        <dbReference type="PROSITE-ProRule" id="PRU10141"/>
    </source>
</evidence>
<feature type="coiled-coil region" evidence="30">
    <location>
        <begin position="581"/>
        <end position="657"/>
    </location>
</feature>
<dbReference type="FunFam" id="3.30.200.20:FF:000072">
    <property type="entry name" value="Rho-associated protein kinase 2"/>
    <property type="match status" value="1"/>
</dbReference>
<dbReference type="CDD" id="cd20875">
    <property type="entry name" value="C1_ROCK2"/>
    <property type="match status" value="1"/>
</dbReference>
<comment type="similarity">
    <text evidence="5 25">Belongs to the protein kinase superfamily. AGC Ser/Thr protein kinase family.</text>
</comment>
<feature type="region of interest" description="Disordered" evidence="31">
    <location>
        <begin position="1318"/>
        <end position="1360"/>
    </location>
</feature>
<comment type="activity regulation">
    <text evidence="25">Activated by RHOA binding. Inhibited by Y-27632.</text>
</comment>
<dbReference type="GeneTree" id="ENSGT01030000234517"/>
<dbReference type="CDD" id="cd01242">
    <property type="entry name" value="PH_ROCK"/>
    <property type="match status" value="1"/>
</dbReference>
<keyword evidence="19" id="KW-0090">Biological rhythms</keyword>
<dbReference type="GO" id="GO:0005886">
    <property type="term" value="C:plasma membrane"/>
    <property type="evidence" value="ECO:0007669"/>
    <property type="project" value="UniProtKB-SubCell"/>
</dbReference>
<dbReference type="GO" id="GO:0008270">
    <property type="term" value="F:zinc ion binding"/>
    <property type="evidence" value="ECO:0007669"/>
    <property type="project" value="UniProtKB-KW"/>
</dbReference>
<dbReference type="PANTHER" id="PTHR22988:SF28">
    <property type="entry name" value="RHO-ASSOCIATED PROTEIN KINASE 2"/>
    <property type="match status" value="1"/>
</dbReference>
<evidence type="ECO:0000256" key="27">
    <source>
        <dbReference type="PIRSR" id="PIRSR037568-2"/>
    </source>
</evidence>
<organism evidence="37 38">
    <name type="scientific">Salmo trutta</name>
    <name type="common">Brown trout</name>
    <dbReference type="NCBI Taxonomy" id="8032"/>
    <lineage>
        <taxon>Eukaryota</taxon>
        <taxon>Metazoa</taxon>
        <taxon>Chordata</taxon>
        <taxon>Craniata</taxon>
        <taxon>Vertebrata</taxon>
        <taxon>Euteleostomi</taxon>
        <taxon>Actinopterygii</taxon>
        <taxon>Neopterygii</taxon>
        <taxon>Teleostei</taxon>
        <taxon>Protacanthopterygii</taxon>
        <taxon>Salmoniformes</taxon>
        <taxon>Salmonidae</taxon>
        <taxon>Salmoninae</taxon>
        <taxon>Salmo</taxon>
    </lineage>
</organism>
<dbReference type="PROSITE" id="PS50003">
    <property type="entry name" value="PH_DOMAIN"/>
    <property type="match status" value="1"/>
</dbReference>
<dbReference type="Pfam" id="PF00069">
    <property type="entry name" value="Pkinase"/>
    <property type="match status" value="1"/>
</dbReference>
<reference evidence="37" key="1">
    <citation type="submission" date="2025-08" db="UniProtKB">
        <authorList>
            <consortium name="Ensembl"/>
        </authorList>
    </citation>
    <scope>IDENTIFICATION</scope>
</reference>
<keyword evidence="18 28" id="KW-0175">Coiled coil</keyword>
<dbReference type="FunFam" id="3.30.200.20:FF:001759">
    <property type="entry name" value="Rho-associated, coiled-coil-containing protein kinase 2b"/>
    <property type="match status" value="1"/>
</dbReference>
<dbReference type="GO" id="GO:0072518">
    <property type="term" value="F:Rho-dependent protein serine/threonine kinase activity"/>
    <property type="evidence" value="ECO:0007669"/>
    <property type="project" value="TreeGrafter"/>
</dbReference>
<feature type="domain" description="Protein kinase" evidence="33">
    <location>
        <begin position="109"/>
        <end position="354"/>
    </location>
</feature>
<dbReference type="Pfam" id="PF08912">
    <property type="entry name" value="Rho_Binding"/>
    <property type="match status" value="1"/>
</dbReference>
<evidence type="ECO:0000256" key="11">
    <source>
        <dbReference type="ARBA" id="ARBA00022723"/>
    </source>
</evidence>
<evidence type="ECO:0000256" key="18">
    <source>
        <dbReference type="ARBA" id="ARBA00023054"/>
    </source>
</evidence>
<evidence type="ECO:0000256" key="3">
    <source>
        <dbReference type="ARBA" id="ARBA00004202"/>
    </source>
</evidence>
<keyword evidence="20" id="KW-0472">Membrane</keyword>
<dbReference type="Gene3D" id="3.30.60.20">
    <property type="match status" value="1"/>
</dbReference>
<dbReference type="InterPro" id="IPR015008">
    <property type="entry name" value="ROCK_Rho-bd_dom"/>
</dbReference>
<evidence type="ECO:0000256" key="5">
    <source>
        <dbReference type="ARBA" id="ARBA00009903"/>
    </source>
</evidence>
<dbReference type="Pfam" id="PF00433">
    <property type="entry name" value="Pkinase_C"/>
    <property type="match status" value="1"/>
</dbReference>
<feature type="active site" description="Proton acceptor" evidence="26">
    <location>
        <position position="231"/>
    </location>
</feature>
<dbReference type="Pfam" id="PF25346">
    <property type="entry name" value="PH_MRCK"/>
    <property type="match status" value="1"/>
</dbReference>
<dbReference type="InterPro" id="IPR017441">
    <property type="entry name" value="Protein_kinase_ATP_BS"/>
</dbReference>
<comment type="subcellular location">
    <subcellularLocation>
        <location evidence="3">Cell membrane</location>
        <topology evidence="3">Peripheral membrane protein</topology>
    </subcellularLocation>
    <subcellularLocation>
        <location evidence="4">Cytoplasm</location>
        <location evidence="4">Cytoskeleton</location>
    </subcellularLocation>
    <subcellularLocation>
        <location evidence="2">Nucleus</location>
    </subcellularLocation>
</comment>
<dbReference type="Gene3D" id="1.10.510.10">
    <property type="entry name" value="Transferase(Phosphotransferase) domain 1"/>
    <property type="match status" value="1"/>
</dbReference>
<sequence>MNNDPKHNSKIVAKWLKDNKVKVLEWPSQSPDLNPIENVWAELKKRVRARRPTNLTHFLLSLFQDSINAFVLDLDYPALRKNKNVETFLNRYEKVMGHLRDFQMKSEDFDRVKVIGRGAFGEVQLVRHKASQKVYAMKLLSKFEMIKRSDSAFFWEERDIMAFANSPWVVQLCCAFQDDRYLYMVMEYMPGGDLVNLTSTYDVPEKWARFYTAEVVMALDAIHSLGFIHRDVKPDNMLLDRHGHLKLADFGTCMKMDSTGMVHCDTAVGTPDYISPEVLKSQGGDGYYGRECDWWSLGLSKSLVKIMDHKNSLNFPDDVEISKDAKNLICAFLTDREVRLGRNGVEEIKRHPFFKNDQWNFDSIRNTAAPVVPELSSDIDTSNFDEIEDDKGDVETFPTPKAFVGNQLPFVGFTYFKEDHCAASFLKSAKLQKKLHQLEEQLNNEMQTKDELEHKCSSRKALESNLRQLEREKALLQHKTVESHRKAESEADRKRCLENEVNSLRDQLDDMKKRNQNSHISNEKNIHLQRQLDEANALLRAEQEAATRLRKAQTEAGKQVQALEAGGRELQDKCCLLERSKLTLEKECIGLQAALEAERREHSQGSETIADMQGRISVLEDEVRQVRQALSKAETEKRLLQEKLTDLEKEKSSKEIDMTYKLKVLQQGLEQEEASHKATKARLADKSKIESIEGAKSEAMKDMEQKLQEERASKLRVENRMLELEKHSSMLDCDYKQSLQKLDELRRHKERLTEEVKNLTLKIEQETQKRSLTQNDLKAQNQQLNTLRTSEKQLKQEANHLLEIKRSLEKQNQELRKERQDSDGQMKELQDQLEAEQYFSTLYKTQVRELKEECEEKSKLYKDMQQSLQELQEERDSLAAQLEITLTKADSEQLARSIAEEQYSDLEKEKIMKELELKEMMARHKQELVEKDITIGSLEEANRTLTSDVANLANEKEELNNKLKETLEELQTSKDDEQQMSQMKLTFEKQLQSERTLKTQAVNKLAEIMNRKEVRAAGSRRGNDTDVRRKEKENRKLQLELRSEKEKLNSTIIKYQREINDMQAQIADESQVRIELQMALDSKDSDIEQLHNLLSSANVSSLESASLSSGPDFDADDAYTEMRLAGWLSLPVRNNTKKFGWERKYVVVSSKKILFYNSEQDKELSNPYMVLDIDKLFHVRPVTQTDVYRADAKEIPRIFQILYANEGECKKEPEFPVELASGEKSSYICHKGHEFIPTLYHFPTNCEACTKPLWNMFKPPPALECRRCHIKCHKDHMDKKEEIIAPCRVNYDVSTAKNLLLLAVSQEEQQKWVGRLVKKIPKKPPAPEHFARSSPRSSMKVQPSQSMRRPSRQLPPSKSR</sequence>
<evidence type="ECO:0000259" key="34">
    <source>
        <dbReference type="PROSITE" id="PS50081"/>
    </source>
</evidence>
<keyword evidence="17 25" id="KW-0460">Magnesium</keyword>
<dbReference type="PIRSF" id="PIRSF037568">
    <property type="entry name" value="Rho_kinase"/>
    <property type="match status" value="1"/>
</dbReference>
<name>A0A674C4E4_SALTR</name>
<dbReference type="GO" id="GO:0006939">
    <property type="term" value="P:smooth muscle contraction"/>
    <property type="evidence" value="ECO:0007669"/>
    <property type="project" value="InterPro"/>
</dbReference>
<evidence type="ECO:0000256" key="31">
    <source>
        <dbReference type="SAM" id="MobiDB-lite"/>
    </source>
</evidence>
<gene>
    <name evidence="37" type="primary">ROCK2</name>
    <name evidence="37" type="synonym">rock2a</name>
</gene>
<dbReference type="Pfam" id="PF13358">
    <property type="entry name" value="DDE_3"/>
    <property type="match status" value="1"/>
</dbReference>
<protein>
    <recommendedName>
        <fullName evidence="25">Rho-associated protein kinase</fullName>
        <ecNumber evidence="25">2.7.11.1</ecNumber>
    </recommendedName>
</protein>
<feature type="coiled-coil region" evidence="30">
    <location>
        <begin position="689"/>
        <end position="980"/>
    </location>
</feature>